<keyword evidence="3" id="KW-1185">Reference proteome</keyword>
<dbReference type="Proteomes" id="UP000663583">
    <property type="component" value="Chromosome"/>
</dbReference>
<reference evidence="1" key="2">
    <citation type="submission" date="2020-02" db="EMBL/GenBank/DDBJ databases">
        <authorList>
            <person name="Matsumoto Y."/>
            <person name="Kinjo T."/>
            <person name="Motooka D."/>
            <person name="Nabeya D."/>
            <person name="Jung N."/>
            <person name="Uechi K."/>
            <person name="Horii T."/>
            <person name="Iida T."/>
            <person name="Fujita J."/>
            <person name="Nakamura S."/>
        </authorList>
    </citation>
    <scope>NUCLEOTIDE SEQUENCE</scope>
    <source>
        <strain evidence="1">JCM 13573</strain>
    </source>
</reference>
<reference evidence="2" key="3">
    <citation type="submission" date="2020-11" db="EMBL/GenBank/DDBJ databases">
        <title>Intraspecies plasmid and genomic variation of Mycobacterium kubicae revealed by the complete genome sequences of two clinical isolates.</title>
        <authorList>
            <person name="Hendrix J.R."/>
            <person name="Epperson L.E."/>
            <person name="Honda J.R."/>
            <person name="Strong M."/>
        </authorList>
    </citation>
    <scope>NUCLEOTIDE SEQUENCE</scope>
    <source>
        <strain evidence="2">JCM 13573</strain>
    </source>
</reference>
<accession>A0AAX1J6S4</accession>
<dbReference type="KEGG" id="mku:I2456_20935"/>
<dbReference type="AlphaFoldDB" id="A0AAX1J6S4"/>
<dbReference type="Proteomes" id="UP000465306">
    <property type="component" value="Unassembled WGS sequence"/>
</dbReference>
<reference evidence="1 3" key="1">
    <citation type="journal article" date="2019" name="Emerg. Microbes Infect.">
        <title>Comprehensive subspecies identification of 175 nontuberculous mycobacteria species based on 7547 genomic profiles.</title>
        <authorList>
            <person name="Matsumoto Y."/>
            <person name="Kinjo T."/>
            <person name="Motooka D."/>
            <person name="Nabeya D."/>
            <person name="Jung N."/>
            <person name="Uechi K."/>
            <person name="Horii T."/>
            <person name="Iida T."/>
            <person name="Fujita J."/>
            <person name="Nakamura S."/>
        </authorList>
    </citation>
    <scope>NUCLEOTIDE SEQUENCE [LARGE SCALE GENOMIC DNA]</scope>
    <source>
        <strain evidence="1 3">JCM 13573</strain>
    </source>
</reference>
<dbReference type="EMBL" id="CP065047">
    <property type="protein sequence ID" value="QPI36887.1"/>
    <property type="molecule type" value="Genomic_DNA"/>
</dbReference>
<evidence type="ECO:0000313" key="1">
    <source>
        <dbReference type="EMBL" id="GFG67092.1"/>
    </source>
</evidence>
<evidence type="ECO:0000313" key="4">
    <source>
        <dbReference type="Proteomes" id="UP000663583"/>
    </source>
</evidence>
<organism evidence="2 4">
    <name type="scientific">Mycobacterium kubicae</name>
    <dbReference type="NCBI Taxonomy" id="120959"/>
    <lineage>
        <taxon>Bacteria</taxon>
        <taxon>Bacillati</taxon>
        <taxon>Actinomycetota</taxon>
        <taxon>Actinomycetes</taxon>
        <taxon>Mycobacteriales</taxon>
        <taxon>Mycobacteriaceae</taxon>
        <taxon>Mycobacterium</taxon>
        <taxon>Mycobacterium simiae complex</taxon>
    </lineage>
</organism>
<dbReference type="EMBL" id="BLKU01000005">
    <property type="protein sequence ID" value="GFG67092.1"/>
    <property type="molecule type" value="Genomic_DNA"/>
</dbReference>
<sequence>MTDLRVNGVRHRPVLGSQADGPTTDRLRTIVQDSHLNFLIGAGTPCPFFGLLGNIEEALTDLVDADASAEAKEVVRASIQAYFFEEVLAPNLKVIERTAETETVLTSYARFLRTINRILLKRHSSVLAKQANIFTTNVDMLFEVAFEQLGIDFSDGFSGKIRPRFDLGDFSTLRFRMASRFEQRSEVPVFNLVKLHGSAGWLQEQRSPTKVEILFDHGLSLVSEVQTALVAARDDLIPIARADSVDAPALLARVPDGAAPNSITAFRAAYDRLGIVNPDKQKFATTVLNETYYELIRRFANELEKENSVLFVHGFSFRDEHLRDVVVRAARANPTLLVIVFCYSRNGLEDYQELIPEHDIKNGNIQFVAPSEPADGDERKASLDVVTDDYFAPIVADKFPEPDQRIELDIRLPNEEWNGV</sequence>
<dbReference type="RefSeq" id="WP_139823128.1">
    <property type="nucleotide sequence ID" value="NZ_BLKU01000005.1"/>
</dbReference>
<evidence type="ECO:0000313" key="3">
    <source>
        <dbReference type="Proteomes" id="UP000465306"/>
    </source>
</evidence>
<name>A0AAX1J6S4_9MYCO</name>
<protein>
    <submittedName>
        <fullName evidence="2">SIR2 family protein</fullName>
    </submittedName>
</protein>
<proteinExistence type="predicted"/>
<evidence type="ECO:0000313" key="2">
    <source>
        <dbReference type="EMBL" id="QPI36887.1"/>
    </source>
</evidence>
<gene>
    <name evidence="2" type="ORF">I2456_20935</name>
    <name evidence="1" type="ORF">MKUB_45820</name>
</gene>